<gene>
    <name evidence="2" type="ORF">KK1_021035</name>
</gene>
<feature type="non-terminal residue" evidence="2">
    <location>
        <position position="1"/>
    </location>
</feature>
<reference evidence="2 3" key="1">
    <citation type="journal article" date="2012" name="Nat. Biotechnol.">
        <title>Draft genome sequence of pigeonpea (Cajanus cajan), an orphan legume crop of resource-poor farmers.</title>
        <authorList>
            <person name="Varshney R.K."/>
            <person name="Chen W."/>
            <person name="Li Y."/>
            <person name="Bharti A.K."/>
            <person name="Saxena R.K."/>
            <person name="Schlueter J.A."/>
            <person name="Donoghue M.T."/>
            <person name="Azam S."/>
            <person name="Fan G."/>
            <person name="Whaley A.M."/>
            <person name="Farmer A.D."/>
            <person name="Sheridan J."/>
            <person name="Iwata A."/>
            <person name="Tuteja R."/>
            <person name="Penmetsa R.V."/>
            <person name="Wu W."/>
            <person name="Upadhyaya H.D."/>
            <person name="Yang S.P."/>
            <person name="Shah T."/>
            <person name="Saxena K.B."/>
            <person name="Michael T."/>
            <person name="McCombie W.R."/>
            <person name="Yang B."/>
            <person name="Zhang G."/>
            <person name="Yang H."/>
            <person name="Wang J."/>
            <person name="Spillane C."/>
            <person name="Cook D.R."/>
            <person name="May G.D."/>
            <person name="Xu X."/>
            <person name="Jackson S.A."/>
        </authorList>
    </citation>
    <scope>NUCLEOTIDE SEQUENCE [LARGE SCALE GENOMIC DNA]</scope>
    <source>
        <strain evidence="3">cv. Asha</strain>
    </source>
</reference>
<dbReference type="OMA" id="NYIHEGK"/>
<name>A0A151UBX9_CAJCA</name>
<dbReference type="Gramene" id="C.cajan_20426.t">
    <property type="protein sequence ID" value="C.cajan_20426.t"/>
    <property type="gene ID" value="C.cajan_20426"/>
</dbReference>
<accession>A0A151UBX9</accession>
<dbReference type="Gene3D" id="3.30.530.20">
    <property type="match status" value="1"/>
</dbReference>
<protein>
    <submittedName>
        <fullName evidence="2">MLP-like protein 34</fullName>
    </submittedName>
</protein>
<dbReference type="InterPro" id="IPR000916">
    <property type="entry name" value="Bet_v_I/MLP"/>
</dbReference>
<dbReference type="SUPFAM" id="SSF55961">
    <property type="entry name" value="Bet v1-like"/>
    <property type="match status" value="1"/>
</dbReference>
<dbReference type="CDD" id="cd07816">
    <property type="entry name" value="Bet_v1-like"/>
    <property type="match status" value="1"/>
</dbReference>
<sequence>VAYSHVQKLETNVDINASAEQIYDVFCNKTHLVATIMPETIKSVEILEGEWGTEGSIIFWNYLHAEGKTCVAKEVVEGIDKKNNKVTFNVIEGDVLQHYKTLKLILQVTPKEKGGVVIWTSEYEKQNDHIHDPHALLQLIAEETKTVGAYLTKDQN</sequence>
<proteinExistence type="predicted"/>
<dbReference type="AlphaFoldDB" id="A0A151UBX9"/>
<feature type="domain" description="Bet v I/Major latex protein" evidence="1">
    <location>
        <begin position="4"/>
        <end position="154"/>
    </location>
</feature>
<dbReference type="PANTHER" id="PTHR31907">
    <property type="entry name" value="MLP-LIKE PROTEIN 423"/>
    <property type="match status" value="1"/>
</dbReference>
<evidence type="ECO:0000313" key="3">
    <source>
        <dbReference type="Proteomes" id="UP000075243"/>
    </source>
</evidence>
<organism evidence="2 3">
    <name type="scientific">Cajanus cajan</name>
    <name type="common">Pigeon pea</name>
    <name type="synonym">Cajanus indicus</name>
    <dbReference type="NCBI Taxonomy" id="3821"/>
    <lineage>
        <taxon>Eukaryota</taxon>
        <taxon>Viridiplantae</taxon>
        <taxon>Streptophyta</taxon>
        <taxon>Embryophyta</taxon>
        <taxon>Tracheophyta</taxon>
        <taxon>Spermatophyta</taxon>
        <taxon>Magnoliopsida</taxon>
        <taxon>eudicotyledons</taxon>
        <taxon>Gunneridae</taxon>
        <taxon>Pentapetalae</taxon>
        <taxon>rosids</taxon>
        <taxon>fabids</taxon>
        <taxon>Fabales</taxon>
        <taxon>Fabaceae</taxon>
        <taxon>Papilionoideae</taxon>
        <taxon>50 kb inversion clade</taxon>
        <taxon>NPAAA clade</taxon>
        <taxon>indigoferoid/millettioid clade</taxon>
        <taxon>Phaseoleae</taxon>
        <taxon>Cajanus</taxon>
    </lineage>
</organism>
<evidence type="ECO:0000313" key="2">
    <source>
        <dbReference type="EMBL" id="KYP76779.1"/>
    </source>
</evidence>
<dbReference type="InterPro" id="IPR051761">
    <property type="entry name" value="MLP-like_ligand-binding"/>
</dbReference>
<dbReference type="EMBL" id="CM003603">
    <property type="protein sequence ID" value="KYP76779.1"/>
    <property type="molecule type" value="Genomic_DNA"/>
</dbReference>
<dbReference type="Pfam" id="PF00407">
    <property type="entry name" value="Bet_v_1"/>
    <property type="match status" value="1"/>
</dbReference>
<dbReference type="InterPro" id="IPR023393">
    <property type="entry name" value="START-like_dom_sf"/>
</dbReference>
<evidence type="ECO:0000259" key="1">
    <source>
        <dbReference type="SMART" id="SM01037"/>
    </source>
</evidence>
<dbReference type="STRING" id="3821.A0A151UBX9"/>
<dbReference type="GO" id="GO:0006952">
    <property type="term" value="P:defense response"/>
    <property type="evidence" value="ECO:0007669"/>
    <property type="project" value="InterPro"/>
</dbReference>
<keyword evidence="3" id="KW-1185">Reference proteome</keyword>
<dbReference type="Proteomes" id="UP000075243">
    <property type="component" value="Chromosome 1"/>
</dbReference>
<dbReference type="SMART" id="SM01037">
    <property type="entry name" value="Bet_v_1"/>
    <property type="match status" value="1"/>
</dbReference>